<organism evidence="2 3">
    <name type="scientific">Clohesyomyces aquaticus</name>
    <dbReference type="NCBI Taxonomy" id="1231657"/>
    <lineage>
        <taxon>Eukaryota</taxon>
        <taxon>Fungi</taxon>
        <taxon>Dikarya</taxon>
        <taxon>Ascomycota</taxon>
        <taxon>Pezizomycotina</taxon>
        <taxon>Dothideomycetes</taxon>
        <taxon>Pleosporomycetidae</taxon>
        <taxon>Pleosporales</taxon>
        <taxon>Lindgomycetaceae</taxon>
        <taxon>Clohesyomyces</taxon>
    </lineage>
</organism>
<dbReference type="Proteomes" id="UP000193144">
    <property type="component" value="Unassembled WGS sequence"/>
</dbReference>
<evidence type="ECO:0000313" key="2">
    <source>
        <dbReference type="EMBL" id="ORY06140.1"/>
    </source>
</evidence>
<dbReference type="AlphaFoldDB" id="A0A1Y1Z7A1"/>
<sequence length="160" mass="18466">MASHCLLPSIPRLLKQSTTLIHSYVYELKELSFVCTFSLPRLYRPSTHRPQHPSFDRPLRHRCNVHMIKETGVWNECSVDFLLYRAVPYRMCSRGGIIAPILDTFSYYFLCLRDRVGGMACGWRRGISGMQRVSLTKTSKNANGARRDAHSNSLHHNKRT</sequence>
<protein>
    <submittedName>
        <fullName evidence="2">Uncharacterized protein</fullName>
    </submittedName>
</protein>
<evidence type="ECO:0000313" key="3">
    <source>
        <dbReference type="Proteomes" id="UP000193144"/>
    </source>
</evidence>
<evidence type="ECO:0000256" key="1">
    <source>
        <dbReference type="SAM" id="MobiDB-lite"/>
    </source>
</evidence>
<reference evidence="2 3" key="1">
    <citation type="submission" date="2016-07" db="EMBL/GenBank/DDBJ databases">
        <title>Pervasive Adenine N6-methylation of Active Genes in Fungi.</title>
        <authorList>
            <consortium name="DOE Joint Genome Institute"/>
            <person name="Mondo S.J."/>
            <person name="Dannebaum R.O."/>
            <person name="Kuo R.C."/>
            <person name="Labutti K."/>
            <person name="Haridas S."/>
            <person name="Kuo A."/>
            <person name="Salamov A."/>
            <person name="Ahrendt S.R."/>
            <person name="Lipzen A."/>
            <person name="Sullivan W."/>
            <person name="Andreopoulos W.B."/>
            <person name="Clum A."/>
            <person name="Lindquist E."/>
            <person name="Daum C."/>
            <person name="Ramamoorthy G.K."/>
            <person name="Gryganskyi A."/>
            <person name="Culley D."/>
            <person name="Magnuson J.K."/>
            <person name="James T.Y."/>
            <person name="O'Malley M.A."/>
            <person name="Stajich J.E."/>
            <person name="Spatafora J.W."/>
            <person name="Visel A."/>
            <person name="Grigoriev I.V."/>
        </authorList>
    </citation>
    <scope>NUCLEOTIDE SEQUENCE [LARGE SCALE GENOMIC DNA]</scope>
    <source>
        <strain evidence="2 3">CBS 115471</strain>
    </source>
</reference>
<name>A0A1Y1Z7A1_9PLEO</name>
<accession>A0A1Y1Z7A1</accession>
<comment type="caution">
    <text evidence="2">The sequence shown here is derived from an EMBL/GenBank/DDBJ whole genome shotgun (WGS) entry which is preliminary data.</text>
</comment>
<proteinExistence type="predicted"/>
<feature type="region of interest" description="Disordered" evidence="1">
    <location>
        <begin position="137"/>
        <end position="160"/>
    </location>
</feature>
<gene>
    <name evidence="2" type="ORF">BCR34DRAFT_36619</name>
</gene>
<keyword evidence="3" id="KW-1185">Reference proteome</keyword>
<dbReference type="EMBL" id="MCFA01000119">
    <property type="protein sequence ID" value="ORY06140.1"/>
    <property type="molecule type" value="Genomic_DNA"/>
</dbReference>